<dbReference type="RefSeq" id="WP_015545814.1">
    <property type="nucleotide sequence ID" value="NZ_JADMRE010000015.1"/>
</dbReference>
<dbReference type="GeneID" id="92758161"/>
<dbReference type="Gene3D" id="3.15.30.10">
    <property type="entry name" value="putative capsid protein of prophage domain like"/>
    <property type="match status" value="1"/>
</dbReference>
<dbReference type="Gene3D" id="3.30.1930.10">
    <property type="entry name" value="capsid protein of prophage domain"/>
    <property type="match status" value="1"/>
</dbReference>
<sequence>MQRSLMIGITEKDMQAVVNTYDLNPYYYPTLFPLKENYTMTWKALETQVGLKIAGDLVARGASINKKTREAIARIQGDIPKVAIKRTKDENELNEYEIMVAMTSANPDLRALVEAWAEDTQFCWDGVAARLEWIALQSISLGKVTLTNENNNSVITEYDVDYQIDATQKVGFQTGSAAWNTTGAKPFSKDFKAIVAKAKKKGIRLKYAFMNLDTFSLMAQTEEVVKLSASFAANALNIAQTPSLEQVNAAMKGLAYLRGLQVVVIDQDITIEKDDGSRPFSGNPFADDVVMFSESKVLGSTYWKKPADMNLKGSVAIKAMNGHTCVKKYSTEEPIEEVTVGIANAFPAWLSSGRSFLMDTSNSTWTH</sequence>
<reference evidence="1 2" key="1">
    <citation type="journal article" date="2019" name="Nat. Med.">
        <title>A library of human gut bacterial isolates paired with longitudinal multiomics data enables mechanistic microbiome research.</title>
        <authorList>
            <person name="Poyet M."/>
            <person name="Groussin M."/>
            <person name="Gibbons S.M."/>
            <person name="Avila-Pacheco J."/>
            <person name="Jiang X."/>
            <person name="Kearney S.M."/>
            <person name="Perrotta A.R."/>
            <person name="Berdy B."/>
            <person name="Zhao S."/>
            <person name="Lieberman T.D."/>
            <person name="Swanson P.K."/>
            <person name="Smith M."/>
            <person name="Roesemann S."/>
            <person name="Alexander J.E."/>
            <person name="Rich S.A."/>
            <person name="Livny J."/>
            <person name="Vlamakis H."/>
            <person name="Clish C."/>
            <person name="Bullock K."/>
            <person name="Deik A."/>
            <person name="Scott J."/>
            <person name="Pierce K.A."/>
            <person name="Xavier R.J."/>
            <person name="Alm E.J."/>
        </authorList>
    </citation>
    <scope>NUCLEOTIDE SEQUENCE [LARGE SCALE GENOMIC DNA]</scope>
    <source>
        <strain evidence="1 2">BIOML-A266</strain>
    </source>
</reference>
<dbReference type="EMBL" id="VVXH01000016">
    <property type="protein sequence ID" value="KAA2376322.1"/>
    <property type="molecule type" value="Genomic_DNA"/>
</dbReference>
<evidence type="ECO:0000313" key="1">
    <source>
        <dbReference type="EMBL" id="KAA2376322.1"/>
    </source>
</evidence>
<comment type="caution">
    <text evidence="1">The sequence shown here is derived from an EMBL/GenBank/DDBJ whole genome shotgun (WGS) entry which is preliminary data.</text>
</comment>
<accession>A0A5B3GSZ1</accession>
<dbReference type="InterPro" id="IPR005564">
    <property type="entry name" value="Major_capsid_GpE"/>
</dbReference>
<name>A0A5B3GSZ1_9BACT</name>
<gene>
    <name evidence="1" type="ORF">F2Y10_13485</name>
</gene>
<protein>
    <submittedName>
        <fullName evidence="1">Phage capsid protein</fullName>
    </submittedName>
</protein>
<organism evidence="1 2">
    <name type="scientific">Alistipes onderdonkii</name>
    <dbReference type="NCBI Taxonomy" id="328813"/>
    <lineage>
        <taxon>Bacteria</taxon>
        <taxon>Pseudomonadati</taxon>
        <taxon>Bacteroidota</taxon>
        <taxon>Bacteroidia</taxon>
        <taxon>Bacteroidales</taxon>
        <taxon>Rikenellaceae</taxon>
        <taxon>Alistipes</taxon>
    </lineage>
</organism>
<dbReference type="AlphaFoldDB" id="A0A5B3GSZ1"/>
<dbReference type="Proteomes" id="UP000322940">
    <property type="component" value="Unassembled WGS sequence"/>
</dbReference>
<proteinExistence type="predicted"/>
<dbReference type="Pfam" id="PF03864">
    <property type="entry name" value="Phage_cap_E"/>
    <property type="match status" value="1"/>
</dbReference>
<evidence type="ECO:0000313" key="2">
    <source>
        <dbReference type="Proteomes" id="UP000322940"/>
    </source>
</evidence>